<dbReference type="EMBL" id="QGDH01000044">
    <property type="protein sequence ID" value="RAR12860.1"/>
    <property type="molecule type" value="Genomic_DNA"/>
</dbReference>
<dbReference type="Pfam" id="PF06985">
    <property type="entry name" value="HET"/>
    <property type="match status" value="1"/>
</dbReference>
<evidence type="ECO:0000313" key="5">
    <source>
        <dbReference type="Proteomes" id="UP000249619"/>
    </source>
</evidence>
<proteinExistence type="predicted"/>
<evidence type="ECO:0000313" key="4">
    <source>
        <dbReference type="EMBL" id="RAR12860.1"/>
    </source>
</evidence>
<feature type="compositionally biased region" description="Basic and acidic residues" evidence="2">
    <location>
        <begin position="1370"/>
        <end position="1383"/>
    </location>
</feature>
<dbReference type="PANTHER" id="PTHR14905:SF11">
    <property type="entry name" value="TINC (EUROFUNG)"/>
    <property type="match status" value="1"/>
</dbReference>
<evidence type="ECO:0000256" key="1">
    <source>
        <dbReference type="SAM" id="Coils"/>
    </source>
</evidence>
<protein>
    <submittedName>
        <fullName evidence="4">Het-C-domain-containing protein</fullName>
    </submittedName>
</protein>
<feature type="compositionally biased region" description="Basic residues" evidence="2">
    <location>
        <begin position="1465"/>
        <end position="1485"/>
    </location>
</feature>
<reference evidence="5" key="1">
    <citation type="submission" date="2018-05" db="EMBL/GenBank/DDBJ databases">
        <title>Draft genome sequence of Stemphylium lycopersici strain CIDEFI 213.</title>
        <authorList>
            <person name="Medina R."/>
            <person name="Franco M.E.E."/>
            <person name="Lucentini C.G."/>
            <person name="Saparrat M.C.N."/>
            <person name="Balatti P.A."/>
        </authorList>
    </citation>
    <scope>NUCLEOTIDE SEQUENCE [LARGE SCALE GENOMIC DNA]</scope>
    <source>
        <strain evidence="5">CIDEFI 213</strain>
    </source>
</reference>
<feature type="domain" description="Heterokaryon incompatibility" evidence="3">
    <location>
        <begin position="193"/>
        <end position="346"/>
    </location>
</feature>
<evidence type="ECO:0000256" key="2">
    <source>
        <dbReference type="SAM" id="MobiDB-lite"/>
    </source>
</evidence>
<dbReference type="InterPro" id="IPR052577">
    <property type="entry name" value="VWA7"/>
</dbReference>
<feature type="compositionally biased region" description="Acidic residues" evidence="2">
    <location>
        <begin position="1449"/>
        <end position="1459"/>
    </location>
</feature>
<feature type="region of interest" description="Disordered" evidence="2">
    <location>
        <begin position="1312"/>
        <end position="1666"/>
    </location>
</feature>
<feature type="region of interest" description="Disordered" evidence="2">
    <location>
        <begin position="1227"/>
        <end position="1274"/>
    </location>
</feature>
<feature type="compositionally biased region" description="Low complexity" evidence="2">
    <location>
        <begin position="1579"/>
        <end position="1589"/>
    </location>
</feature>
<feature type="compositionally biased region" description="Basic and acidic residues" evidence="2">
    <location>
        <begin position="1536"/>
        <end position="1555"/>
    </location>
</feature>
<sequence>MYVAMRRNVTHLFGKHRLETYLARVDGCNTKPEKPLDPGSAQKAVYENNSLGNLLSLSRDQKVVPTLLVDYDTYNSFLGINGQLDHILVRFYPSHHATTIDDKRAFIMYTDSGRAFNRPIWSDADVFDIQARSNTIRVWLTECEAYHPDCQKLLESNTPLSARILTVEKHETRAYIIKLISTRDIDLHKESHVILSHVWGDIDVSCKTTRAKVCQYFDTGIDFDTLPKTFQDAICITAAVGFRYIWIDSLCIIQDDKEDWQRESAKMAAIFRAGTITLSATCSFNSRGGCGLSPGFRPAHRFPKADSEGFGFAARETEVLRRSSTDVLEGQLRHGPVNGRAWILQEKMLSRRILHATSSQFVWQCNTITESEDGMLYEPKKRVPGSTLWGHFSRVVPSSQRQVDIRLDDYEFDRRWWRCVQDYSKRSLRYPSDQYAALAGVVQYHQEISKDSPVVGLWKHHLVVDLAWKAYRDTREHSTPLLEPGERRPSWTWMSFPHGSVGIRCPIDWYLLLKDDSRAGNLGIVYQAEVLHTDVKWNGEQLTSDPSGSTVCIQGIMRRMVAPKPLRAGIRSPLHLDPGVADPSGGSREYDTVALVAYVRSAVLTNQPPHITTVYLVLQEIEPGKKGLYMRAGRMELTEEFDRRQTAAAKRLYHDVNAQDTKRFAPHQDSSTMPQISDIWLPCLILLVFWARPTAAFGAGNIASLSAIEGQNWRHGDIEDTLLTLLISSQTGKKFSKMDVKRVYFGNWLRDYSQAVDVGTVKMVSAEAIRILLWVLGFMSFGYGTKEFEVTRDRLGCYRPEEHIDNPKLMYQDYADNLDARDYDRRLRGPIDERRELSVDERTGLKNYIASEDMGITTSAGMVRDLLRRCIDLGQRSGGRGPDFHEALRLLGTATHCLEDYAAHSNYVELALIELGEQDIFPHVGSNARFEVEDAGKEVYPIVTGTFGGVDFLHSVCGEITDKATQSELQELEGAISNAERSENKSKIKELLSQLPEGIFGGKDESSKADELEENANAAAMGNVQITPKEPEAFTEQIGELVKQIYPIMEFHDEIMQSIAEFIEKIPILPDLIEEVQNQVTIFVFSLLAPYVLPILSQVKSELETGSSEVIASSRDKQHIVFNDDDCTDPTHSMLSKDHFSNVLNEPAGQVASATIAWVVPQVVQCWDGEADTEETIETIIKGVFHHPATVGAVRDRKVSEGRQVMFETVRRWWESKDGRAQDEFREQLSRDGVESGRNHKENVHDKGHGCGKPLGMANNFGSSGGRGGGSNAKIQQASDHVGKLAGEAVGGGALGGLVGGLVGGIGGSILGDAFGDKEKKSRKEERYGQDGSYTQSYTETGRHEASSYGDSDRYGRAEYEQTQYPSGGRSEEYSRREQDERGGSYSYEQRVETSGYSGSGGYERHEERRVQYGNEWRSEETREGFDRSGEYYSEERERRGKSKKHSDDDSDDSGDEDSDEKRAKKERKRREKEEKKRRKHKKHGSGSEGSDDDADKRRSGSGEHRRRSRSREHERRREESGNRSPQRGGYGQEQRYGEESGYGRRQEGYGREESYNSSGGYGRQEESGYGRQEYVGDSYSQGYGQQGYAREESSRYGADPYSSGGYGRQEGNEYGGERPERGYGASGVPGGFGEEEEYGQRRQEYGSGGYGGSGGYDDEGYQRRY</sequence>
<feature type="compositionally biased region" description="Basic and acidic residues" evidence="2">
    <location>
        <begin position="1512"/>
        <end position="1522"/>
    </location>
</feature>
<evidence type="ECO:0000259" key="3">
    <source>
        <dbReference type="Pfam" id="PF06985"/>
    </source>
</evidence>
<feature type="compositionally biased region" description="Basic and acidic residues" evidence="2">
    <location>
        <begin position="1315"/>
        <end position="1329"/>
    </location>
</feature>
<dbReference type="STRING" id="183478.A0A364N6H2"/>
<feature type="compositionally biased region" description="Basic and acidic residues" evidence="2">
    <location>
        <begin position="1341"/>
        <end position="1360"/>
    </location>
</feature>
<feature type="compositionally biased region" description="Basic and acidic residues" evidence="2">
    <location>
        <begin position="1227"/>
        <end position="1249"/>
    </location>
</feature>
<keyword evidence="1" id="KW-0175">Coiled coil</keyword>
<comment type="caution">
    <text evidence="4">The sequence shown here is derived from an EMBL/GenBank/DDBJ whole genome shotgun (WGS) entry which is preliminary data.</text>
</comment>
<name>A0A364N6H2_STELY</name>
<dbReference type="Pfam" id="PF07217">
    <property type="entry name" value="Het-C"/>
    <property type="match status" value="1"/>
</dbReference>
<dbReference type="PANTHER" id="PTHR14905">
    <property type="entry name" value="NG37"/>
    <property type="match status" value="1"/>
</dbReference>
<feature type="compositionally biased region" description="Basic and acidic residues" evidence="2">
    <location>
        <begin position="1495"/>
        <end position="1504"/>
    </location>
</feature>
<organism evidence="4 5">
    <name type="scientific">Stemphylium lycopersici</name>
    <name type="common">Tomato gray leaf spot disease fungus</name>
    <name type="synonym">Thyrospora lycopersici</name>
    <dbReference type="NCBI Taxonomy" id="183478"/>
    <lineage>
        <taxon>Eukaryota</taxon>
        <taxon>Fungi</taxon>
        <taxon>Dikarya</taxon>
        <taxon>Ascomycota</taxon>
        <taxon>Pezizomycotina</taxon>
        <taxon>Dothideomycetes</taxon>
        <taxon>Pleosporomycetidae</taxon>
        <taxon>Pleosporales</taxon>
        <taxon>Pleosporineae</taxon>
        <taxon>Pleosporaceae</taxon>
        <taxon>Stemphylium</taxon>
    </lineage>
</organism>
<feature type="compositionally biased region" description="Gly residues" evidence="2">
    <location>
        <begin position="1647"/>
        <end position="1656"/>
    </location>
</feature>
<dbReference type="InterPro" id="IPR010730">
    <property type="entry name" value="HET"/>
</dbReference>
<gene>
    <name evidence="4" type="ORF">DDE83_003779</name>
</gene>
<dbReference type="InterPro" id="IPR010816">
    <property type="entry name" value="Het-C"/>
</dbReference>
<feature type="compositionally biased region" description="Basic and acidic residues" evidence="2">
    <location>
        <begin position="1403"/>
        <end position="1439"/>
    </location>
</feature>
<accession>A0A364N6H2</accession>
<feature type="coiled-coil region" evidence="1">
    <location>
        <begin position="962"/>
        <end position="989"/>
    </location>
</feature>
<keyword evidence="5" id="KW-1185">Reference proteome</keyword>
<dbReference type="Proteomes" id="UP000249619">
    <property type="component" value="Unassembled WGS sequence"/>
</dbReference>